<dbReference type="GO" id="GO:0061630">
    <property type="term" value="F:ubiquitin protein ligase activity"/>
    <property type="evidence" value="ECO:0007669"/>
    <property type="project" value="UniProtKB-UniRule"/>
</dbReference>
<name>A0AAP0IMN7_9MAGN</name>
<evidence type="ECO:0000256" key="1">
    <source>
        <dbReference type="ARBA" id="ARBA00000900"/>
    </source>
</evidence>
<evidence type="ECO:0000313" key="8">
    <source>
        <dbReference type="Proteomes" id="UP001419268"/>
    </source>
</evidence>
<dbReference type="SMART" id="SM00504">
    <property type="entry name" value="Ubox"/>
    <property type="match status" value="1"/>
</dbReference>
<dbReference type="AlphaFoldDB" id="A0AAP0IMN7"/>
<dbReference type="InterPro" id="IPR013083">
    <property type="entry name" value="Znf_RING/FYVE/PHD"/>
</dbReference>
<dbReference type="SUPFAM" id="SSF48371">
    <property type="entry name" value="ARM repeat"/>
    <property type="match status" value="1"/>
</dbReference>
<keyword evidence="8" id="KW-1185">Reference proteome</keyword>
<dbReference type="SUPFAM" id="SSF57850">
    <property type="entry name" value="RING/U-box"/>
    <property type="match status" value="1"/>
</dbReference>
<dbReference type="Pfam" id="PF04564">
    <property type="entry name" value="U-box"/>
    <property type="match status" value="1"/>
</dbReference>
<evidence type="ECO:0000256" key="5">
    <source>
        <dbReference type="RuleBase" id="RU369093"/>
    </source>
</evidence>
<protein>
    <recommendedName>
        <fullName evidence="5 6">U-box domain-containing protein</fullName>
        <ecNumber evidence="5">2.3.2.27</ecNumber>
    </recommendedName>
    <alternativeName>
        <fullName evidence="5">RING-type E3 ubiquitin transferase PUB</fullName>
    </alternativeName>
</protein>
<comment type="pathway">
    <text evidence="2 5">Protein modification; protein ubiquitination.</text>
</comment>
<evidence type="ECO:0000259" key="6">
    <source>
        <dbReference type="PROSITE" id="PS51698"/>
    </source>
</evidence>
<gene>
    <name evidence="7" type="ORF">Scep_016350</name>
</gene>
<dbReference type="InterPro" id="IPR045185">
    <property type="entry name" value="PUB22/23/24-like"/>
</dbReference>
<accession>A0AAP0IMN7</accession>
<dbReference type="PANTHER" id="PTHR22849:SF139">
    <property type="entry name" value="U-BOX DOMAIN-CONTAINING PROTEIN"/>
    <property type="match status" value="1"/>
</dbReference>
<comment type="catalytic activity">
    <reaction evidence="1 5">
        <text>S-ubiquitinyl-[E2 ubiquitin-conjugating enzyme]-L-cysteine + [acceptor protein]-L-lysine = [E2 ubiquitin-conjugating enzyme]-L-cysteine + N(6)-ubiquitinyl-[acceptor protein]-L-lysine.</text>
        <dbReference type="EC" id="2.3.2.27"/>
    </reaction>
</comment>
<evidence type="ECO:0000256" key="4">
    <source>
        <dbReference type="ARBA" id="ARBA00022786"/>
    </source>
</evidence>
<comment type="caution">
    <text evidence="7">The sequence shown here is derived from an EMBL/GenBank/DDBJ whole genome shotgun (WGS) entry which is preliminary data.</text>
</comment>
<dbReference type="Proteomes" id="UP001419268">
    <property type="component" value="Unassembled WGS sequence"/>
</dbReference>
<evidence type="ECO:0000313" key="7">
    <source>
        <dbReference type="EMBL" id="KAK9118257.1"/>
    </source>
</evidence>
<feature type="domain" description="U-box" evidence="6">
    <location>
        <begin position="31"/>
        <end position="110"/>
    </location>
</feature>
<dbReference type="Gene3D" id="3.30.40.10">
    <property type="entry name" value="Zinc/RING finger domain, C3HC4 (zinc finger)"/>
    <property type="match status" value="1"/>
</dbReference>
<dbReference type="InterPro" id="IPR045210">
    <property type="entry name" value="RING-Ubox_PUB"/>
</dbReference>
<dbReference type="PROSITE" id="PS51698">
    <property type="entry name" value="U_BOX"/>
    <property type="match status" value="1"/>
</dbReference>
<dbReference type="Gene3D" id="1.25.10.10">
    <property type="entry name" value="Leucine-rich Repeat Variant"/>
    <property type="match status" value="1"/>
</dbReference>
<organism evidence="7 8">
    <name type="scientific">Stephania cephalantha</name>
    <dbReference type="NCBI Taxonomy" id="152367"/>
    <lineage>
        <taxon>Eukaryota</taxon>
        <taxon>Viridiplantae</taxon>
        <taxon>Streptophyta</taxon>
        <taxon>Embryophyta</taxon>
        <taxon>Tracheophyta</taxon>
        <taxon>Spermatophyta</taxon>
        <taxon>Magnoliopsida</taxon>
        <taxon>Ranunculales</taxon>
        <taxon>Menispermaceae</taxon>
        <taxon>Menispermoideae</taxon>
        <taxon>Cissampelideae</taxon>
        <taxon>Stephania</taxon>
    </lineage>
</organism>
<dbReference type="InterPro" id="IPR011989">
    <property type="entry name" value="ARM-like"/>
</dbReference>
<keyword evidence="4 5" id="KW-0833">Ubl conjugation pathway</keyword>
<proteinExistence type="predicted"/>
<evidence type="ECO:0000256" key="2">
    <source>
        <dbReference type="ARBA" id="ARBA00004906"/>
    </source>
</evidence>
<dbReference type="FunFam" id="3.30.40.10:FF:000442">
    <property type="entry name" value="RING-type E3 ubiquitin transferase"/>
    <property type="match status" value="1"/>
</dbReference>
<dbReference type="InterPro" id="IPR016024">
    <property type="entry name" value="ARM-type_fold"/>
</dbReference>
<dbReference type="EMBL" id="JBBNAG010000007">
    <property type="protein sequence ID" value="KAK9118257.1"/>
    <property type="molecule type" value="Genomic_DNA"/>
</dbReference>
<dbReference type="Pfam" id="PF25598">
    <property type="entry name" value="ARM_PUB"/>
    <property type="match status" value="1"/>
</dbReference>
<dbReference type="EC" id="2.3.2.27" evidence="5"/>
<dbReference type="PANTHER" id="PTHR22849">
    <property type="entry name" value="WDSAM1 PROTEIN"/>
    <property type="match status" value="1"/>
</dbReference>
<dbReference type="InterPro" id="IPR003613">
    <property type="entry name" value="Ubox_domain"/>
</dbReference>
<reference evidence="7 8" key="1">
    <citation type="submission" date="2024-01" db="EMBL/GenBank/DDBJ databases">
        <title>Genome assemblies of Stephania.</title>
        <authorList>
            <person name="Yang L."/>
        </authorList>
    </citation>
    <scope>NUCLEOTIDE SEQUENCE [LARGE SCALE GENOMIC DNA]</scope>
    <source>
        <strain evidence="7">JXDWG</strain>
        <tissue evidence="7">Leaf</tissue>
    </source>
</reference>
<sequence>MISTWRTKRAMRRAMKKKTITLGGNENVELSIPAHFRCPISLDLMKDPVTLSTGITYDRESIEAWIDAANRTCPVTNQPLRSSSTGQDELIPNHTIRRMIQDWCVDNRSNGIERIPTPRIPLSTVVVLEMLSGITEAARQGDHNECRELLGKMKNSMKENERNKRSVVGNGAAGVLAAAFDVFATNSFSSSSPLLENSKLVLEEILALLSLMLPLDSLSKSYLSSSQHSLRCMAWFLKCGDIPARRNVALAIKELCSDPQHINTIMNNEFLEELLIDPLFNLIKNPICPTSTKASLMSIYYLMSSKHDLRSRFAKRGMVALILEMLVDSDKSVCEKGLGVFDEMIKCEEGIELAYKNALTAPVLVKKLLRVSDLATEFAVSALWRLCKNGKSIDGDVFVEVLQVGAFQKLLLLLQVGCGEKTKDKATELLKILNLHRSRAECIDSVDFKDLKRPF</sequence>
<dbReference type="InterPro" id="IPR058678">
    <property type="entry name" value="ARM_PUB"/>
</dbReference>
<evidence type="ECO:0000256" key="3">
    <source>
        <dbReference type="ARBA" id="ARBA00022679"/>
    </source>
</evidence>
<keyword evidence="3 5" id="KW-0808">Transferase</keyword>
<comment type="function">
    <text evidence="5">Functions as an E3 ubiquitin ligase.</text>
</comment>
<dbReference type="GO" id="GO:0016567">
    <property type="term" value="P:protein ubiquitination"/>
    <property type="evidence" value="ECO:0007669"/>
    <property type="project" value="UniProtKB-UniRule"/>
</dbReference>
<dbReference type="CDD" id="cd16664">
    <property type="entry name" value="RING-Ubox_PUB"/>
    <property type="match status" value="1"/>
</dbReference>